<keyword evidence="2" id="KW-1185">Reference proteome</keyword>
<dbReference type="Pfam" id="PF05258">
    <property type="entry name" value="DciA"/>
    <property type="match status" value="1"/>
</dbReference>
<evidence type="ECO:0000313" key="2">
    <source>
        <dbReference type="Proteomes" id="UP000184550"/>
    </source>
</evidence>
<sequence length="203" mass="22950">MQSLNHVLSCLKSQILSPEQQQFQDLCECWPEIVGTGARLQTRPVSWQRGVLNVATSSATWSQELTLKRMQLLYRLNQKLLFPVQDIRFSTGGWRYQPNADPGISPDAISDELSQMWRDHPSRVEVASPNPEQSVDADRCPALTPLTAFQRWANTMQQRSQHLPLCPQCHCPTPPGELTRWSVCGLCAIALRAREQGTGNREQ</sequence>
<dbReference type="PANTHER" id="PTHR36456:SF1">
    <property type="entry name" value="UPF0232 PROTEIN SCO3875"/>
    <property type="match status" value="1"/>
</dbReference>
<evidence type="ECO:0008006" key="3">
    <source>
        <dbReference type="Google" id="ProtNLM"/>
    </source>
</evidence>
<gene>
    <name evidence="1" type="ORF">PL8927_860046</name>
</gene>
<organism evidence="1 2">
    <name type="scientific">Planktothrix serta PCC 8927</name>
    <dbReference type="NCBI Taxonomy" id="671068"/>
    <lineage>
        <taxon>Bacteria</taxon>
        <taxon>Bacillati</taxon>
        <taxon>Cyanobacteriota</taxon>
        <taxon>Cyanophyceae</taxon>
        <taxon>Oscillatoriophycideae</taxon>
        <taxon>Oscillatoriales</taxon>
        <taxon>Microcoleaceae</taxon>
        <taxon>Planktothrix</taxon>
    </lineage>
</organism>
<evidence type="ECO:0000313" key="1">
    <source>
        <dbReference type="EMBL" id="VXD25371.1"/>
    </source>
</evidence>
<dbReference type="PANTHER" id="PTHR36456">
    <property type="entry name" value="UPF0232 PROTEIN SCO3875"/>
    <property type="match status" value="1"/>
</dbReference>
<name>A0A7Z9C3W1_9CYAN</name>
<protein>
    <recommendedName>
        <fullName evidence="3">DUF721 domain-containing protein</fullName>
    </recommendedName>
</protein>
<accession>A0A7Z9C3W1</accession>
<dbReference type="EMBL" id="CZCU02000164">
    <property type="protein sequence ID" value="VXD25371.1"/>
    <property type="molecule type" value="Genomic_DNA"/>
</dbReference>
<comment type="caution">
    <text evidence="1">The sequence shown here is derived from an EMBL/GenBank/DDBJ whole genome shotgun (WGS) entry which is preliminary data.</text>
</comment>
<proteinExistence type="predicted"/>
<dbReference type="AlphaFoldDB" id="A0A7Z9C3W1"/>
<dbReference type="InterPro" id="IPR007922">
    <property type="entry name" value="DciA-like"/>
</dbReference>
<reference evidence="1" key="1">
    <citation type="submission" date="2019-10" db="EMBL/GenBank/DDBJ databases">
        <authorList>
            <consortium name="Genoscope - CEA"/>
            <person name="William W."/>
        </authorList>
    </citation>
    <scope>NUCLEOTIDE SEQUENCE [LARGE SCALE GENOMIC DNA]</scope>
    <source>
        <strain evidence="1">BBR_PRJEB10992</strain>
    </source>
</reference>
<dbReference type="RefSeq" id="WP_083626729.1">
    <property type="nucleotide sequence ID" value="NZ_LR734885.1"/>
</dbReference>
<dbReference type="Proteomes" id="UP000184550">
    <property type="component" value="Unassembled WGS sequence"/>
</dbReference>